<dbReference type="InterPro" id="IPR018955">
    <property type="entry name" value="BCDHK/PDK_N"/>
</dbReference>
<dbReference type="Pfam" id="PF02518">
    <property type="entry name" value="HATPase_c"/>
    <property type="match status" value="1"/>
</dbReference>
<evidence type="ECO:0000256" key="6">
    <source>
        <dbReference type="ARBA" id="ARBA00023128"/>
    </source>
</evidence>
<keyword evidence="5 7" id="KW-0067">ATP-binding</keyword>
<dbReference type="AlphaFoldDB" id="A0A672QFC0"/>
<protein>
    <recommendedName>
        <fullName evidence="7">Protein-serine/threonine kinase</fullName>
        <ecNumber evidence="7">2.7.11.-</ecNumber>
    </recommendedName>
</protein>
<dbReference type="InterPro" id="IPR003594">
    <property type="entry name" value="HATPase_dom"/>
</dbReference>
<keyword evidence="11" id="KW-1185">Reference proteome</keyword>
<proteinExistence type="inferred from homology"/>
<evidence type="ECO:0000256" key="3">
    <source>
        <dbReference type="ARBA" id="ARBA00022741"/>
    </source>
</evidence>
<dbReference type="InterPro" id="IPR036784">
    <property type="entry name" value="AK/P_DHK_N_sf"/>
</dbReference>
<evidence type="ECO:0000313" key="11">
    <source>
        <dbReference type="Proteomes" id="UP000472262"/>
    </source>
</evidence>
<evidence type="ECO:0000256" key="7">
    <source>
        <dbReference type="RuleBase" id="RU366032"/>
    </source>
</evidence>
<comment type="subcellular location">
    <subcellularLocation>
        <location evidence="7">Mitochondrion matrix</location>
    </subcellularLocation>
</comment>
<evidence type="ECO:0000256" key="1">
    <source>
        <dbReference type="ARBA" id="ARBA00006155"/>
    </source>
</evidence>
<dbReference type="GO" id="GO:0010906">
    <property type="term" value="P:regulation of glucose metabolic process"/>
    <property type="evidence" value="ECO:0007669"/>
    <property type="project" value="TreeGrafter"/>
</dbReference>
<evidence type="ECO:0000259" key="8">
    <source>
        <dbReference type="Pfam" id="PF02518"/>
    </source>
</evidence>
<reference evidence="10" key="2">
    <citation type="submission" date="2025-09" db="UniProtKB">
        <authorList>
            <consortium name="Ensembl"/>
        </authorList>
    </citation>
    <scope>IDENTIFICATION</scope>
</reference>
<dbReference type="Proteomes" id="UP000472262">
    <property type="component" value="Unassembled WGS sequence"/>
</dbReference>
<evidence type="ECO:0000256" key="2">
    <source>
        <dbReference type="ARBA" id="ARBA00022679"/>
    </source>
</evidence>
<dbReference type="EC" id="2.7.11.-" evidence="7"/>
<keyword evidence="3 7" id="KW-0547">Nucleotide-binding</keyword>
<organism evidence="10 11">
    <name type="scientific">Sinocyclocheilus grahami</name>
    <name type="common">Dianchi golden-line fish</name>
    <name type="synonym">Barbus grahami</name>
    <dbReference type="NCBI Taxonomy" id="75366"/>
    <lineage>
        <taxon>Eukaryota</taxon>
        <taxon>Metazoa</taxon>
        <taxon>Chordata</taxon>
        <taxon>Craniata</taxon>
        <taxon>Vertebrata</taxon>
        <taxon>Euteleostomi</taxon>
        <taxon>Actinopterygii</taxon>
        <taxon>Neopterygii</taxon>
        <taxon>Teleostei</taxon>
        <taxon>Ostariophysi</taxon>
        <taxon>Cypriniformes</taxon>
        <taxon>Cyprinidae</taxon>
        <taxon>Cyprininae</taxon>
        <taxon>Sinocyclocheilus</taxon>
    </lineage>
</organism>
<dbReference type="Ensembl" id="ENSSGRT00000079408.1">
    <property type="protein sequence ID" value="ENSSGRP00000074593.1"/>
    <property type="gene ID" value="ENSSGRG00000037882.1"/>
</dbReference>
<sequence length="283" mass="31685">LGNGFRSTSSMSSHTELARERSKTVTSFYNQSAIDASAEKPSVRLTPATMLYAGKSPDGQHILSSARYLHKELPVRIAHRIKGFRSLPFIIGCNPTILQVCYRLPYKLVFCLLVNIPPVYFFVEKNQVTMPGPLMNVQLLKPLTPAPSLLFYFTFSNQRLCEHQYGNSPRVRINGHVAARFPFIPLPLDYILPELLKNAMRATMESHLDTPYNVPDVVVTIANNDTDFVIRISDRGGGIPHSILDQVMHYHFSTAEQSAQDPRMSNLFNNITNSGPQSGPMHG</sequence>
<keyword evidence="4 7" id="KW-0418">Kinase</keyword>
<dbReference type="GO" id="GO:0005524">
    <property type="term" value="F:ATP binding"/>
    <property type="evidence" value="ECO:0007669"/>
    <property type="project" value="UniProtKB-UniRule"/>
</dbReference>
<accession>A0A672QFC0</accession>
<evidence type="ECO:0000256" key="4">
    <source>
        <dbReference type="ARBA" id="ARBA00022777"/>
    </source>
</evidence>
<evidence type="ECO:0000313" key="10">
    <source>
        <dbReference type="Ensembl" id="ENSSGRP00000074593.1"/>
    </source>
</evidence>
<dbReference type="SUPFAM" id="SSF55874">
    <property type="entry name" value="ATPase domain of HSP90 chaperone/DNA topoisomerase II/histidine kinase"/>
    <property type="match status" value="1"/>
</dbReference>
<dbReference type="InterPro" id="IPR036890">
    <property type="entry name" value="HATPase_C_sf"/>
</dbReference>
<comment type="similarity">
    <text evidence="1 7">Belongs to the PDK/BCKDK protein kinase family.</text>
</comment>
<dbReference type="GO" id="GO:0005759">
    <property type="term" value="C:mitochondrial matrix"/>
    <property type="evidence" value="ECO:0007669"/>
    <property type="project" value="UniProtKB-SubCell"/>
</dbReference>
<feature type="domain" description="Histidine kinase/HSP90-like ATPase" evidence="8">
    <location>
        <begin position="187"/>
        <end position="257"/>
    </location>
</feature>
<reference evidence="10" key="1">
    <citation type="submission" date="2025-08" db="UniProtKB">
        <authorList>
            <consortium name="Ensembl"/>
        </authorList>
    </citation>
    <scope>IDENTIFICATION</scope>
</reference>
<evidence type="ECO:0000256" key="5">
    <source>
        <dbReference type="ARBA" id="ARBA00022840"/>
    </source>
</evidence>
<dbReference type="GO" id="GO:0004740">
    <property type="term" value="F:pyruvate dehydrogenase (acetyl-transferring) kinase activity"/>
    <property type="evidence" value="ECO:0007669"/>
    <property type="project" value="TreeGrafter"/>
</dbReference>
<feature type="domain" description="Branched-chain alpha-ketoacid dehydrogenase kinase/Pyruvate dehydrogenase kinase N-terminal" evidence="9">
    <location>
        <begin position="45"/>
        <end position="120"/>
    </location>
</feature>
<dbReference type="SUPFAM" id="SSF69012">
    <property type="entry name" value="alpha-ketoacid dehydrogenase kinase, N-terminal domain"/>
    <property type="match status" value="1"/>
</dbReference>
<dbReference type="PANTHER" id="PTHR11947:SF39">
    <property type="entry name" value="PROTEIN-SERINE_THREONINE KINASE"/>
    <property type="match status" value="1"/>
</dbReference>
<dbReference type="Gene3D" id="3.30.565.10">
    <property type="entry name" value="Histidine kinase-like ATPase, C-terminal domain"/>
    <property type="match status" value="1"/>
</dbReference>
<gene>
    <name evidence="10" type="primary">bckdk</name>
</gene>
<dbReference type="Gene3D" id="1.20.140.20">
    <property type="entry name" value="Alpha-ketoacid/pyruvate dehydrogenase kinase, N-terminal domain"/>
    <property type="match status" value="1"/>
</dbReference>
<dbReference type="PANTHER" id="PTHR11947">
    <property type="entry name" value="PYRUVATE DEHYDROGENASE KINASE"/>
    <property type="match status" value="1"/>
</dbReference>
<name>A0A672QFC0_SINGR</name>
<dbReference type="InterPro" id="IPR039028">
    <property type="entry name" value="BCKD/PDK"/>
</dbReference>
<keyword evidence="2 7" id="KW-0808">Transferase</keyword>
<dbReference type="Pfam" id="PF10436">
    <property type="entry name" value="BCDHK_Adom3"/>
    <property type="match status" value="1"/>
</dbReference>
<keyword evidence="6 7" id="KW-0496">Mitochondrion</keyword>
<evidence type="ECO:0000259" key="9">
    <source>
        <dbReference type="Pfam" id="PF10436"/>
    </source>
</evidence>